<feature type="binding site" evidence="6">
    <location>
        <position position="30"/>
    </location>
    <ligand>
        <name>Ca(2+)</name>
        <dbReference type="ChEBI" id="CHEBI:29108"/>
        <label>2</label>
    </ligand>
</feature>
<keyword evidence="9" id="KW-1185">Reference proteome</keyword>
<dbReference type="OrthoDB" id="406838at2759"/>
<organism evidence="8 9">
    <name type="scientific">Mikania micrantha</name>
    <name type="common">bitter vine</name>
    <dbReference type="NCBI Taxonomy" id="192012"/>
    <lineage>
        <taxon>Eukaryota</taxon>
        <taxon>Viridiplantae</taxon>
        <taxon>Streptophyta</taxon>
        <taxon>Embryophyta</taxon>
        <taxon>Tracheophyta</taxon>
        <taxon>Spermatophyta</taxon>
        <taxon>Magnoliopsida</taxon>
        <taxon>eudicotyledons</taxon>
        <taxon>Gunneridae</taxon>
        <taxon>Pentapetalae</taxon>
        <taxon>asterids</taxon>
        <taxon>campanulids</taxon>
        <taxon>Asterales</taxon>
        <taxon>Asteraceae</taxon>
        <taxon>Asteroideae</taxon>
        <taxon>Heliantheae alliance</taxon>
        <taxon>Eupatorieae</taxon>
        <taxon>Mikania</taxon>
    </lineage>
</organism>
<dbReference type="Proteomes" id="UP000326396">
    <property type="component" value="Unassembled WGS sequence"/>
</dbReference>
<evidence type="ECO:0000256" key="3">
    <source>
        <dbReference type="ARBA" id="ARBA00022801"/>
    </source>
</evidence>
<dbReference type="SUPFAM" id="SSF55486">
    <property type="entry name" value="Metalloproteases ('zincins'), catalytic domain"/>
    <property type="match status" value="1"/>
</dbReference>
<dbReference type="GO" id="GO:0031012">
    <property type="term" value="C:extracellular matrix"/>
    <property type="evidence" value="ECO:0007669"/>
    <property type="project" value="InterPro"/>
</dbReference>
<feature type="binding site" evidence="6">
    <location>
        <position position="48"/>
    </location>
    <ligand>
        <name>Ca(2+)</name>
        <dbReference type="ChEBI" id="CHEBI:29108"/>
        <label>3</label>
    </ligand>
</feature>
<dbReference type="PANTHER" id="PTHR10201:SF333">
    <property type="entry name" value="MATRILYSIN"/>
    <property type="match status" value="1"/>
</dbReference>
<evidence type="ECO:0000256" key="1">
    <source>
        <dbReference type="ARBA" id="ARBA00022670"/>
    </source>
</evidence>
<dbReference type="InterPro" id="IPR024079">
    <property type="entry name" value="MetalloPept_cat_dom_sf"/>
</dbReference>
<feature type="binding site" evidence="6">
    <location>
        <position position="47"/>
    </location>
    <ligand>
        <name>Ca(2+)</name>
        <dbReference type="ChEBI" id="CHEBI:29108"/>
        <label>3</label>
    </ligand>
</feature>
<feature type="active site" evidence="5">
    <location>
        <position position="90"/>
    </location>
</feature>
<evidence type="ECO:0000259" key="7">
    <source>
        <dbReference type="SMART" id="SM00235"/>
    </source>
</evidence>
<feature type="binding site" evidence="6">
    <location>
        <position position="99"/>
    </location>
    <ligand>
        <name>Zn(2+)</name>
        <dbReference type="ChEBI" id="CHEBI:29105"/>
        <label>2</label>
        <note>catalytic</note>
    </ligand>
</feature>
<evidence type="ECO:0000313" key="8">
    <source>
        <dbReference type="EMBL" id="KAD1105210.1"/>
    </source>
</evidence>
<keyword evidence="1" id="KW-0645">Protease</keyword>
<comment type="caution">
    <text evidence="8">The sequence shown here is derived from an EMBL/GenBank/DDBJ whole genome shotgun (WGS) entry which is preliminary data.</text>
</comment>
<keyword evidence="3" id="KW-0378">Hydrolase</keyword>
<evidence type="ECO:0000256" key="2">
    <source>
        <dbReference type="ARBA" id="ARBA00022723"/>
    </source>
</evidence>
<proteinExistence type="predicted"/>
<comment type="cofactor">
    <cofactor evidence="6">
        <name>Zn(2+)</name>
        <dbReference type="ChEBI" id="CHEBI:29105"/>
    </cofactor>
    <text evidence="6">Binds 2 Zn(2+) ions per subunit.</text>
</comment>
<dbReference type="InterPro" id="IPR021190">
    <property type="entry name" value="Pept_M10A"/>
</dbReference>
<feature type="binding site" evidence="6">
    <location>
        <position position="107"/>
    </location>
    <ligand>
        <name>Zn(2+)</name>
        <dbReference type="ChEBI" id="CHEBI:29105"/>
        <label>2</label>
        <note>catalytic</note>
    </ligand>
</feature>
<evidence type="ECO:0000256" key="6">
    <source>
        <dbReference type="PIRSR" id="PIRSR621190-2"/>
    </source>
</evidence>
<dbReference type="SMART" id="SM00235">
    <property type="entry name" value="ZnMc"/>
    <property type="match status" value="1"/>
</dbReference>
<evidence type="ECO:0000313" key="9">
    <source>
        <dbReference type="Proteomes" id="UP000326396"/>
    </source>
</evidence>
<dbReference type="InterPro" id="IPR033739">
    <property type="entry name" value="M10A_MMP"/>
</dbReference>
<reference evidence="8 9" key="1">
    <citation type="submission" date="2019-05" db="EMBL/GenBank/DDBJ databases">
        <title>Mikania micrantha, genome provides insights into the molecular mechanism of rapid growth.</title>
        <authorList>
            <person name="Liu B."/>
        </authorList>
    </citation>
    <scope>NUCLEOTIDE SEQUENCE [LARGE SCALE GENOMIC DNA]</scope>
    <source>
        <strain evidence="8">NLD-2019</strain>
        <tissue evidence="8">Leaf</tissue>
    </source>
</reference>
<keyword evidence="2 6" id="KW-0479">Metal-binding</keyword>
<dbReference type="GO" id="GO:0030198">
    <property type="term" value="P:extracellular matrix organization"/>
    <property type="evidence" value="ECO:0007669"/>
    <property type="project" value="TreeGrafter"/>
</dbReference>
<name>A0A5N6LF97_9ASTR</name>
<evidence type="ECO:0000256" key="4">
    <source>
        <dbReference type="ARBA" id="ARBA00022833"/>
    </source>
</evidence>
<dbReference type="AlphaFoldDB" id="A0A5N6LF97"/>
<feature type="binding site" evidence="6">
    <location>
        <position position="55"/>
    </location>
    <ligand>
        <name>Zn(2+)</name>
        <dbReference type="ChEBI" id="CHEBI:29105"/>
        <label>1</label>
    </ligand>
</feature>
<dbReference type="PANTHER" id="PTHR10201">
    <property type="entry name" value="MATRIX METALLOPROTEINASE"/>
    <property type="match status" value="1"/>
</dbReference>
<feature type="binding site" evidence="6">
    <location>
        <position position="65"/>
    </location>
    <ligand>
        <name>Zn(2+)</name>
        <dbReference type="ChEBI" id="CHEBI:29105"/>
        <label>1</label>
    </ligand>
</feature>
<protein>
    <recommendedName>
        <fullName evidence="7">Peptidase metallopeptidase domain-containing protein</fullName>
    </recommendedName>
</protein>
<feature type="domain" description="Peptidase metallopeptidase" evidence="7">
    <location>
        <begin position="7"/>
        <end position="133"/>
    </location>
</feature>
<keyword evidence="6" id="KW-0106">Calcium</keyword>
<feature type="binding site" evidence="6">
    <location>
        <position position="42"/>
    </location>
    <ligand>
        <name>Zn(2+)</name>
        <dbReference type="ChEBI" id="CHEBI:29105"/>
        <label>1</label>
    </ligand>
</feature>
<comment type="cofactor">
    <cofactor evidence="6">
        <name>Ca(2+)</name>
        <dbReference type="ChEBI" id="CHEBI:29108"/>
    </cofactor>
    <text evidence="6">Can bind about 5 Ca(2+) ions per subunit.</text>
</comment>
<feature type="binding site" evidence="6">
    <location>
        <position position="89"/>
    </location>
    <ligand>
        <name>Zn(2+)</name>
        <dbReference type="ChEBI" id="CHEBI:29105"/>
        <label>2</label>
        <note>catalytic</note>
    </ligand>
</feature>
<dbReference type="GO" id="GO:0030574">
    <property type="term" value="P:collagen catabolic process"/>
    <property type="evidence" value="ECO:0007669"/>
    <property type="project" value="TreeGrafter"/>
</dbReference>
<evidence type="ECO:0000256" key="5">
    <source>
        <dbReference type="PIRSR" id="PIRSR621190-1"/>
    </source>
</evidence>
<dbReference type="PRINTS" id="PR00138">
    <property type="entry name" value="MATRIXIN"/>
</dbReference>
<dbReference type="InterPro" id="IPR001818">
    <property type="entry name" value="Pept_M10_metallopeptidase"/>
</dbReference>
<keyword evidence="4 6" id="KW-0862">Zinc</keyword>
<feature type="binding site" evidence="6">
    <location>
        <position position="40"/>
    </location>
    <ligand>
        <name>Zn(2+)</name>
        <dbReference type="ChEBI" id="CHEBI:29105"/>
        <label>1</label>
    </ligand>
</feature>
<dbReference type="GO" id="GO:0008270">
    <property type="term" value="F:zinc ion binding"/>
    <property type="evidence" value="ECO:0007669"/>
    <property type="project" value="InterPro"/>
</dbReference>
<dbReference type="GO" id="GO:0006508">
    <property type="term" value="P:proteolysis"/>
    <property type="evidence" value="ECO:0007669"/>
    <property type="project" value="UniProtKB-KW"/>
</dbReference>
<feature type="binding site" evidence="6">
    <location>
        <position position="67"/>
    </location>
    <ligand>
        <name>Ca(2+)</name>
        <dbReference type="ChEBI" id="CHEBI:29108"/>
        <label>3</label>
    </ligand>
</feature>
<gene>
    <name evidence="8" type="ORF">E3N88_43290</name>
</gene>
<dbReference type="CDD" id="cd04278">
    <property type="entry name" value="ZnMc_MMP"/>
    <property type="match status" value="1"/>
</dbReference>
<dbReference type="Pfam" id="PF00413">
    <property type="entry name" value="Peptidase_M10"/>
    <property type="match status" value="1"/>
</dbReference>
<sequence length="260" mass="28260">MPPVASAFRKWASATQYFTFSRTVAYQSADLKIRFARQDHGDGFPFDGPGGVLAHAFAPTRGLFHFDADNSWAIGAVPNAFDVESVALHEIGHLLGLDHSQYESAIMWSTLNSGETKGLDTDDIQGVQALYGIKVSSIQMGGGQREYSSNCQDQHAAVETEREYQLARGYNRRRLAAVEALWGGDCRLVATGAATVKPGEGWRQVLRLGEKRDGRGGGTAEEGRQWSCAGGRVTGKATTVINVWKETRRGGKSLVHVCVK</sequence>
<dbReference type="InterPro" id="IPR006026">
    <property type="entry name" value="Peptidase_Metallo"/>
</dbReference>
<dbReference type="EMBL" id="SZYD01001066">
    <property type="protein sequence ID" value="KAD1105210.1"/>
    <property type="molecule type" value="Genomic_DNA"/>
</dbReference>
<dbReference type="Gene3D" id="3.40.390.10">
    <property type="entry name" value="Collagenase (Catalytic Domain)"/>
    <property type="match status" value="1"/>
</dbReference>
<feature type="binding site" evidence="6">
    <location>
        <position position="93"/>
    </location>
    <ligand>
        <name>Zn(2+)</name>
        <dbReference type="ChEBI" id="CHEBI:29105"/>
        <label>2</label>
        <note>catalytic</note>
    </ligand>
</feature>
<accession>A0A5N6LF97</accession>
<dbReference type="GO" id="GO:0004222">
    <property type="term" value="F:metalloendopeptidase activity"/>
    <property type="evidence" value="ECO:0007669"/>
    <property type="project" value="InterPro"/>
</dbReference>